<feature type="transmembrane region" description="Helical" evidence="1">
    <location>
        <begin position="35"/>
        <end position="52"/>
    </location>
</feature>
<evidence type="ECO:0000259" key="2">
    <source>
        <dbReference type="Pfam" id="PF13567"/>
    </source>
</evidence>
<dbReference type="InterPro" id="IPR025405">
    <property type="entry name" value="DUF4131"/>
</dbReference>
<proteinExistence type="predicted"/>
<gene>
    <name evidence="3" type="ORF">GQ588_03155</name>
</gene>
<dbReference type="Pfam" id="PF13567">
    <property type="entry name" value="DUF4131"/>
    <property type="match status" value="1"/>
</dbReference>
<evidence type="ECO:0000313" key="3">
    <source>
        <dbReference type="EMBL" id="QGZ99719.1"/>
    </source>
</evidence>
<evidence type="ECO:0000313" key="4">
    <source>
        <dbReference type="Proteomes" id="UP000430508"/>
    </source>
</evidence>
<name>A0A857DEM3_9FIRM</name>
<feature type="domain" description="DUF4131" evidence="2">
    <location>
        <begin position="33"/>
        <end position="195"/>
    </location>
</feature>
<accession>A0A857DEM3</accession>
<dbReference type="RefSeq" id="WP_019226567.1">
    <property type="nucleotide sequence ID" value="NZ_CP046996.1"/>
</dbReference>
<dbReference type="Proteomes" id="UP000430508">
    <property type="component" value="Chromosome"/>
</dbReference>
<keyword evidence="1" id="KW-0472">Membrane</keyword>
<dbReference type="EMBL" id="CP046996">
    <property type="protein sequence ID" value="QGZ99719.1"/>
    <property type="molecule type" value="Genomic_DNA"/>
</dbReference>
<keyword evidence="1" id="KW-1133">Transmembrane helix</keyword>
<evidence type="ECO:0000256" key="1">
    <source>
        <dbReference type="SAM" id="Phobius"/>
    </source>
</evidence>
<keyword evidence="1" id="KW-0812">Transmembrane</keyword>
<sequence length="208" mass="22912">MKGHESVMKDKLVSQAIAVLTGGLLAVQSEKEVRIFILAICLLLAIGIVVIWKPLDFFGRASKPEAVLLACGLLTGFLYGMPAENNIASPLLIERIEIQGRLSDWRINDKTGQGIFILEDVYPGTEERLGEKYNFRVYPEKDGVYMKGWDRVKPGDTILVTARLEHPKPPGTEGEFDLPLYYAVRGLSGTITAFGEADVLEEGVPGFT</sequence>
<protein>
    <submittedName>
        <fullName evidence="3">DUF4131 domain-containing protein</fullName>
    </submittedName>
</protein>
<organism evidence="3 4">
    <name type="scientific">Dehalobacter restrictus</name>
    <dbReference type="NCBI Taxonomy" id="55583"/>
    <lineage>
        <taxon>Bacteria</taxon>
        <taxon>Bacillati</taxon>
        <taxon>Bacillota</taxon>
        <taxon>Clostridia</taxon>
        <taxon>Eubacteriales</taxon>
        <taxon>Desulfitobacteriaceae</taxon>
        <taxon>Dehalobacter</taxon>
    </lineage>
</organism>
<dbReference type="AlphaFoldDB" id="A0A857DEM3"/>
<reference evidence="3 4" key="1">
    <citation type="submission" date="2019-12" db="EMBL/GenBank/DDBJ databases">
        <title>Sequence classification of anaerobic respiratory reductive dehalogenases: First we see many, then we see few.</title>
        <authorList>
            <person name="Molenda O."/>
            <person name="Puentes Jacome L.A."/>
            <person name="Cao X."/>
            <person name="Nesbo C.L."/>
            <person name="Tang S."/>
            <person name="Morson N."/>
            <person name="Patron J."/>
            <person name="Lomheim L."/>
            <person name="Wishart D.S."/>
            <person name="Edwards E.A."/>
        </authorList>
    </citation>
    <scope>NUCLEOTIDE SEQUENCE [LARGE SCALE GENOMIC DNA]</scope>
    <source>
        <strain evidence="3 4">12DCA</strain>
    </source>
</reference>